<evidence type="ECO:0000256" key="1">
    <source>
        <dbReference type="SAM" id="SignalP"/>
    </source>
</evidence>
<reference evidence="3 4" key="1">
    <citation type="submission" date="2024-07" db="EMBL/GenBank/DDBJ databases">
        <title>Section-level genome sequencing and comparative genomics of Aspergillus sections Usti and Cavernicolus.</title>
        <authorList>
            <consortium name="Lawrence Berkeley National Laboratory"/>
            <person name="Nybo J.L."/>
            <person name="Vesth T.C."/>
            <person name="Theobald S."/>
            <person name="Frisvad J.C."/>
            <person name="Larsen T.O."/>
            <person name="Kjaerboelling I."/>
            <person name="Rothschild-Mancinelli K."/>
            <person name="Lyhne E.K."/>
            <person name="Kogle M.E."/>
            <person name="Barry K."/>
            <person name="Clum A."/>
            <person name="Na H."/>
            <person name="Ledsgaard L."/>
            <person name="Lin J."/>
            <person name="Lipzen A."/>
            <person name="Kuo A."/>
            <person name="Riley R."/>
            <person name="Mondo S."/>
            <person name="Labutti K."/>
            <person name="Haridas S."/>
            <person name="Pangalinan J."/>
            <person name="Salamov A.A."/>
            <person name="Simmons B.A."/>
            <person name="Magnuson J.K."/>
            <person name="Chen J."/>
            <person name="Drula E."/>
            <person name="Henrissat B."/>
            <person name="Wiebenga A."/>
            <person name="Lubbers R.J."/>
            <person name="Gomes A.C."/>
            <person name="Makela M.R."/>
            <person name="Stajich J."/>
            <person name="Grigoriev I.V."/>
            <person name="Mortensen U.H."/>
            <person name="De Vries R.P."/>
            <person name="Baker S.E."/>
            <person name="Andersen M.R."/>
        </authorList>
    </citation>
    <scope>NUCLEOTIDE SEQUENCE [LARGE SCALE GENOMIC DNA]</scope>
    <source>
        <strain evidence="3 4">CBS 588.65</strain>
    </source>
</reference>
<name>A0ABR4GTN0_9EURO</name>
<dbReference type="PANTHER" id="PTHR33112:SF12">
    <property type="entry name" value="HETEROKARYON INCOMPATIBILITY DOMAIN-CONTAINING PROTEIN"/>
    <property type="match status" value="1"/>
</dbReference>
<dbReference type="EMBL" id="JBFXLT010000183">
    <property type="protein sequence ID" value="KAL2802428.1"/>
    <property type="molecule type" value="Genomic_DNA"/>
</dbReference>
<dbReference type="Pfam" id="PF06985">
    <property type="entry name" value="HET"/>
    <property type="match status" value="1"/>
</dbReference>
<protein>
    <submittedName>
        <fullName evidence="3">Heterokaryon incompatibility protein-domain-containing protein</fullName>
    </submittedName>
</protein>
<gene>
    <name evidence="3" type="ORF">BJX63DRAFT_415083</name>
</gene>
<feature type="chain" id="PRO_5046893648" evidence="1">
    <location>
        <begin position="20"/>
        <end position="635"/>
    </location>
</feature>
<dbReference type="Proteomes" id="UP001610334">
    <property type="component" value="Unassembled WGS sequence"/>
</dbReference>
<feature type="domain" description="Heterokaryon incompatibility" evidence="2">
    <location>
        <begin position="125"/>
        <end position="272"/>
    </location>
</feature>
<dbReference type="InterPro" id="IPR010730">
    <property type="entry name" value="HET"/>
</dbReference>
<evidence type="ECO:0000259" key="2">
    <source>
        <dbReference type="Pfam" id="PF06985"/>
    </source>
</evidence>
<proteinExistence type="predicted"/>
<accession>A0ABR4GTN0</accession>
<dbReference type="PANTHER" id="PTHR33112">
    <property type="entry name" value="DOMAIN PROTEIN, PUTATIVE-RELATED"/>
    <property type="match status" value="1"/>
</dbReference>
<keyword evidence="4" id="KW-1185">Reference proteome</keyword>
<evidence type="ECO:0000313" key="3">
    <source>
        <dbReference type="EMBL" id="KAL2802428.1"/>
    </source>
</evidence>
<comment type="caution">
    <text evidence="3">The sequence shown here is derived from an EMBL/GenBank/DDBJ whole genome shotgun (WGS) entry which is preliminary data.</text>
</comment>
<sequence length="635" mass="71344">MRPFCPLCRLLLALTGSWNDHPGAHHPWLNGYEGFSGGHYNILAFVDEETSKIYLPKRGKAITSRQIDACAVKGWLERCSTAHSEECSVSRSRTRERGDDHYLKTLRVIDTTSGCLVPAPTDCRYFALSYMWGNVAQVLLLRENQSQLMQPGGVFAVRDKLPLTIQDAITFLQQIGERYLWVDSLCLIQDDMQDLSSGIAVMNLVYRGATATIIAASGCDANAGLPGVRPDSRSINQCVEEISPGVRMVVLRDVEMDLRKSTYRTRAWTFQEEVLSGRRIVFVNNSVFYTCARGTFREDSRADPFFESEKHGLAQSLIQIALDAESPPLATYETLVFYYTERQLTNDGDAINAFAGMMRVVQERLATPFLHGLPTCSFDISILFVGCHLRRRSAFPSYSWAGWAGPVEWLPSREWSYEEETGDTSVSVPAREWLNTATWIDWYARASDQSIKPVIPQVADVDSTCRVEYVHRSHALWERRRLPTEDLDLVAVIHEPGFVLLQFWTYVVHLGLALGSPKELPGTGGVLPRPLTSLLVVDERGNTCGYVIPNNLSLVPKENPVEFVVLSECSEVRSHNYTPPWSPEGPATTQRAFRWVMLITRENGIAERRGIGVIHEDAVEHSYPPGPVWREVVLG</sequence>
<organism evidence="3 4">
    <name type="scientific">Aspergillus granulosus</name>
    <dbReference type="NCBI Taxonomy" id="176169"/>
    <lineage>
        <taxon>Eukaryota</taxon>
        <taxon>Fungi</taxon>
        <taxon>Dikarya</taxon>
        <taxon>Ascomycota</taxon>
        <taxon>Pezizomycotina</taxon>
        <taxon>Eurotiomycetes</taxon>
        <taxon>Eurotiomycetidae</taxon>
        <taxon>Eurotiales</taxon>
        <taxon>Aspergillaceae</taxon>
        <taxon>Aspergillus</taxon>
        <taxon>Aspergillus subgen. Nidulantes</taxon>
    </lineage>
</organism>
<feature type="signal peptide" evidence="1">
    <location>
        <begin position="1"/>
        <end position="19"/>
    </location>
</feature>
<evidence type="ECO:0000313" key="4">
    <source>
        <dbReference type="Proteomes" id="UP001610334"/>
    </source>
</evidence>
<keyword evidence="1" id="KW-0732">Signal</keyword>